<evidence type="ECO:0000313" key="5">
    <source>
        <dbReference type="Proteomes" id="UP000095200"/>
    </source>
</evidence>
<dbReference type="RefSeq" id="WP_176724261.1">
    <property type="nucleotide sequence ID" value="NZ_BDFE01000020.1"/>
</dbReference>
<evidence type="ECO:0000259" key="3">
    <source>
        <dbReference type="PROSITE" id="PS01031"/>
    </source>
</evidence>
<organism evidence="4 5">
    <name type="scientific">Desulfoplanes formicivorans</name>
    <dbReference type="NCBI Taxonomy" id="1592317"/>
    <lineage>
        <taxon>Bacteria</taxon>
        <taxon>Pseudomonadati</taxon>
        <taxon>Thermodesulfobacteriota</taxon>
        <taxon>Desulfovibrionia</taxon>
        <taxon>Desulfovibrionales</taxon>
        <taxon>Desulfoplanaceae</taxon>
        <taxon>Desulfoplanes</taxon>
    </lineage>
</organism>
<name>A0A194AHZ7_9BACT</name>
<keyword evidence="5" id="KW-1185">Reference proteome</keyword>
<evidence type="ECO:0000313" key="4">
    <source>
        <dbReference type="EMBL" id="GAU09702.1"/>
    </source>
</evidence>
<dbReference type="Gene3D" id="2.60.40.790">
    <property type="match status" value="1"/>
</dbReference>
<dbReference type="PROSITE" id="PS01031">
    <property type="entry name" value="SHSP"/>
    <property type="match status" value="1"/>
</dbReference>
<dbReference type="InterPro" id="IPR002068">
    <property type="entry name" value="A-crystallin/Hsp20_dom"/>
</dbReference>
<comment type="similarity">
    <text evidence="1 2">Belongs to the small heat shock protein (HSP20) family.</text>
</comment>
<proteinExistence type="inferred from homology"/>
<dbReference type="Proteomes" id="UP000095200">
    <property type="component" value="Unassembled WGS sequence"/>
</dbReference>
<reference evidence="5" key="1">
    <citation type="submission" date="2016-06" db="EMBL/GenBank/DDBJ databases">
        <title>Draft genome sequence of Desulfoplanes formicivorans strain Pf12B.</title>
        <authorList>
            <person name="Watanabe M."/>
            <person name="Kojima H."/>
            <person name="Fukui M."/>
        </authorList>
    </citation>
    <scope>NUCLEOTIDE SEQUENCE [LARGE SCALE GENOMIC DNA]</scope>
    <source>
        <strain evidence="5">Pf12B</strain>
    </source>
</reference>
<feature type="domain" description="SHSP" evidence="3">
    <location>
        <begin position="36"/>
        <end position="143"/>
    </location>
</feature>
<gene>
    <name evidence="4" type="ORF">DPF_2433</name>
</gene>
<dbReference type="STRING" id="1592317.DPF_2433"/>
<dbReference type="AlphaFoldDB" id="A0A194AHZ7"/>
<comment type="caution">
    <text evidence="4">The sequence shown here is derived from an EMBL/GenBank/DDBJ whole genome shotgun (WGS) entry which is preliminary data.</text>
</comment>
<accession>A0A194AHZ7</accession>
<dbReference type="CDD" id="cd00298">
    <property type="entry name" value="ACD_sHsps_p23-like"/>
    <property type="match status" value="1"/>
</dbReference>
<dbReference type="EMBL" id="BDFE01000020">
    <property type="protein sequence ID" value="GAU09702.1"/>
    <property type="molecule type" value="Genomic_DNA"/>
</dbReference>
<protein>
    <recommendedName>
        <fullName evidence="3">SHSP domain-containing protein</fullName>
    </recommendedName>
</protein>
<dbReference type="Pfam" id="PF00011">
    <property type="entry name" value="HSP20"/>
    <property type="match status" value="1"/>
</dbReference>
<dbReference type="SUPFAM" id="SSF49764">
    <property type="entry name" value="HSP20-like chaperones"/>
    <property type="match status" value="1"/>
</dbReference>
<sequence length="143" mass="16357">MSDLILWKNQELQKIKQDMDELLSCFMRDFSHPFPHDMRTGDPKLITFENKTSFFVKMDIPALCTRSLEVTIINHDLIIQGNQEISPAGPHGPTTQSFSFRVSLPGHIQEQGIKAIYREGTLIITLPKKSMPKPRRIQVIIPS</sequence>
<evidence type="ECO:0000256" key="2">
    <source>
        <dbReference type="RuleBase" id="RU003616"/>
    </source>
</evidence>
<dbReference type="InterPro" id="IPR008978">
    <property type="entry name" value="HSP20-like_chaperone"/>
</dbReference>
<evidence type="ECO:0000256" key="1">
    <source>
        <dbReference type="PROSITE-ProRule" id="PRU00285"/>
    </source>
</evidence>